<name>A0A2G4YQ97_9PROT</name>
<dbReference type="RefSeq" id="WP_099473493.1">
    <property type="nucleotide sequence ID" value="NZ_CP041025.1"/>
</dbReference>
<evidence type="ECO:0008006" key="3">
    <source>
        <dbReference type="Google" id="ProtNLM"/>
    </source>
</evidence>
<evidence type="ECO:0000313" key="2">
    <source>
        <dbReference type="Proteomes" id="UP000229730"/>
    </source>
</evidence>
<accession>A0A2G4YQ97</accession>
<gene>
    <name evidence="1" type="ORF">CRD36_11860</name>
</gene>
<dbReference type="AlphaFoldDB" id="A0A2G4YQ97"/>
<dbReference type="EMBL" id="PDEM01000024">
    <property type="protein sequence ID" value="PHZ84494.1"/>
    <property type="molecule type" value="Genomic_DNA"/>
</dbReference>
<comment type="caution">
    <text evidence="1">The sequence shown here is derived from an EMBL/GenBank/DDBJ whole genome shotgun (WGS) entry which is preliminary data.</text>
</comment>
<keyword evidence="2" id="KW-1185">Reference proteome</keyword>
<dbReference type="InParanoid" id="A0A2G4YQ97"/>
<reference evidence="1 2" key="1">
    <citation type="submission" date="2017-10" db="EMBL/GenBank/DDBJ databases">
        <title>Frigbacter circumglobatus gen. nov. sp. nov., isolated from sediment cultured in situ.</title>
        <authorList>
            <person name="Zhao Z."/>
        </authorList>
    </citation>
    <scope>NUCLEOTIDE SEQUENCE [LARGE SCALE GENOMIC DNA]</scope>
    <source>
        <strain evidence="1 2">ZYL</strain>
    </source>
</reference>
<protein>
    <recommendedName>
        <fullName evidence="3">STAS/SEC14 domain-containing protein</fullName>
    </recommendedName>
</protein>
<proteinExistence type="predicted"/>
<organism evidence="1 2">
    <name type="scientific">Paremcibacter congregatus</name>
    <dbReference type="NCBI Taxonomy" id="2043170"/>
    <lineage>
        <taxon>Bacteria</taxon>
        <taxon>Pseudomonadati</taxon>
        <taxon>Pseudomonadota</taxon>
        <taxon>Alphaproteobacteria</taxon>
        <taxon>Emcibacterales</taxon>
        <taxon>Emcibacteraceae</taxon>
        <taxon>Paremcibacter</taxon>
    </lineage>
</organism>
<dbReference type="Proteomes" id="UP000229730">
    <property type="component" value="Unassembled WGS sequence"/>
</dbReference>
<sequence>MVYMVERQDTDIISVIFNGAVALAERKEAVNAVCSLCHPKESPRILVDVREITMNMSLDEQQYFGEYLANREELADAKVAVLHNGKDNPNAIIDACAYGEGYYVAEFNRLPEAVAWLQGAMK</sequence>
<evidence type="ECO:0000313" key="1">
    <source>
        <dbReference type="EMBL" id="PHZ84494.1"/>
    </source>
</evidence>